<comment type="caution">
    <text evidence="3">The sequence shown here is derived from an EMBL/GenBank/DDBJ whole genome shotgun (WGS) entry which is preliminary data.</text>
</comment>
<dbReference type="GO" id="GO:0047661">
    <property type="term" value="F:amino-acid racemase activity"/>
    <property type="evidence" value="ECO:0007669"/>
    <property type="project" value="InterPro"/>
</dbReference>
<dbReference type="PANTHER" id="PTHR21198">
    <property type="entry name" value="GLUTAMATE RACEMASE"/>
    <property type="match status" value="1"/>
</dbReference>
<accession>A0A930V7B8</accession>
<dbReference type="InterPro" id="IPR004380">
    <property type="entry name" value="Asp_race"/>
</dbReference>
<protein>
    <submittedName>
        <fullName evidence="3">Amino acid racemase</fullName>
        <ecNumber evidence="3">5.1.1.-</ecNumber>
    </submittedName>
</protein>
<dbReference type="SUPFAM" id="SSF53681">
    <property type="entry name" value="Aspartate/glutamate racemase"/>
    <property type="match status" value="2"/>
</dbReference>
<evidence type="ECO:0000256" key="1">
    <source>
        <dbReference type="ARBA" id="ARBA00007847"/>
    </source>
</evidence>
<dbReference type="AlphaFoldDB" id="A0A930V7B8"/>
<name>A0A930V7B8_9ACTN</name>
<reference evidence="3" key="1">
    <citation type="submission" date="2020-11" db="EMBL/GenBank/DDBJ databases">
        <title>Nocardioides sp. nov., isolated from Soil of Cynanchum wilfordii Hemsley rhizosphere.</title>
        <authorList>
            <person name="Lee J.-S."/>
            <person name="Suh M.K."/>
            <person name="Kim J.-S."/>
        </authorList>
    </citation>
    <scope>NUCLEOTIDE SEQUENCE</scope>
    <source>
        <strain evidence="3">KCTC 19275</strain>
    </source>
</reference>
<comment type="similarity">
    <text evidence="1">Belongs to the aspartate/glutamate racemases family.</text>
</comment>
<organism evidence="3 4">
    <name type="scientific">Nocardioides islandensis</name>
    <dbReference type="NCBI Taxonomy" id="433663"/>
    <lineage>
        <taxon>Bacteria</taxon>
        <taxon>Bacillati</taxon>
        <taxon>Actinomycetota</taxon>
        <taxon>Actinomycetes</taxon>
        <taxon>Propionibacteriales</taxon>
        <taxon>Nocardioidaceae</taxon>
        <taxon>Nocardioides</taxon>
    </lineage>
</organism>
<dbReference type="Gene3D" id="3.40.50.1860">
    <property type="match status" value="2"/>
</dbReference>
<keyword evidence="4" id="KW-1185">Reference proteome</keyword>
<dbReference type="EMBL" id="JADKPN010000001">
    <property type="protein sequence ID" value="MBF4762214.1"/>
    <property type="molecule type" value="Genomic_DNA"/>
</dbReference>
<sequence>MGCAEPQLSSLNRNLFVTCALRAPDRLFGGFLGAREGTQNVFHIGVVGHTIEGAADFVRGIATYGQRAMSDYQHPEFSLNCVAMGESLDAMRRGDLDEFRSLLSLSTRRLRAGGADFFACPDNTAHLALEAYGPDLALPGLHIADVVVNEAHRLGHDTIGLLGTTWVMDSDMYRRRCEARGIATLVPEPGDATTLHGIILDELVVGSFSAEARDEVLAIIGRLADKGCSAVALACTELSLLVPPAVSPVPLLNSTRLLAQAAVDTAVGKHPLPDWRGGHD</sequence>
<dbReference type="Pfam" id="PF01177">
    <property type="entry name" value="Asp_Glu_race"/>
    <property type="match status" value="1"/>
</dbReference>
<dbReference type="InterPro" id="IPR015942">
    <property type="entry name" value="Asp/Glu/hydantoin_racemase"/>
</dbReference>
<dbReference type="InterPro" id="IPR001920">
    <property type="entry name" value="Asp/Glu_race"/>
</dbReference>
<dbReference type="EC" id="5.1.1.-" evidence="3"/>
<dbReference type="Proteomes" id="UP000640489">
    <property type="component" value="Unassembled WGS sequence"/>
</dbReference>
<keyword evidence="2 3" id="KW-0413">Isomerase</keyword>
<proteinExistence type="inferred from homology"/>
<evidence type="ECO:0000313" key="3">
    <source>
        <dbReference type="EMBL" id="MBF4762214.1"/>
    </source>
</evidence>
<dbReference type="PANTHER" id="PTHR21198:SF7">
    <property type="entry name" value="ASPARTATE-GLUTAMATE RACEMASE FAMILY"/>
    <property type="match status" value="1"/>
</dbReference>
<evidence type="ECO:0000256" key="2">
    <source>
        <dbReference type="ARBA" id="ARBA00023235"/>
    </source>
</evidence>
<gene>
    <name evidence="3" type="ORF">ISU07_03675</name>
</gene>
<evidence type="ECO:0000313" key="4">
    <source>
        <dbReference type="Proteomes" id="UP000640489"/>
    </source>
</evidence>
<dbReference type="NCBIfam" id="TIGR00035">
    <property type="entry name" value="asp_race"/>
    <property type="match status" value="1"/>
</dbReference>